<dbReference type="AlphaFoldDB" id="A0A1B8GS18"/>
<protein>
    <submittedName>
        <fullName evidence="2">Uncharacterized protein</fullName>
    </submittedName>
</protein>
<gene>
    <name evidence="2" type="ORF">VE01_03607</name>
</gene>
<proteinExistence type="predicted"/>
<evidence type="ECO:0000313" key="3">
    <source>
        <dbReference type="Proteomes" id="UP000091956"/>
    </source>
</evidence>
<reference evidence="3" key="2">
    <citation type="journal article" date="2018" name="Nat. Commun.">
        <title>Extreme sensitivity to ultraviolet light in the fungal pathogen causing white-nose syndrome of bats.</title>
        <authorList>
            <person name="Palmer J.M."/>
            <person name="Drees K.P."/>
            <person name="Foster J.T."/>
            <person name="Lindner D.L."/>
        </authorList>
    </citation>
    <scope>NUCLEOTIDE SEQUENCE [LARGE SCALE GENOMIC DNA]</scope>
    <source>
        <strain evidence="3">UAMH 10579</strain>
    </source>
</reference>
<name>A0A1B8GS18_9PEZI</name>
<feature type="region of interest" description="Disordered" evidence="1">
    <location>
        <begin position="31"/>
        <end position="54"/>
    </location>
</feature>
<accession>A0A1B8GS18</accession>
<keyword evidence="3" id="KW-1185">Reference proteome</keyword>
<dbReference type="RefSeq" id="XP_018132354.1">
    <property type="nucleotide sequence ID" value="XM_018273092.1"/>
</dbReference>
<evidence type="ECO:0000256" key="1">
    <source>
        <dbReference type="SAM" id="MobiDB-lite"/>
    </source>
</evidence>
<feature type="compositionally biased region" description="Basic and acidic residues" evidence="1">
    <location>
        <begin position="39"/>
        <end position="54"/>
    </location>
</feature>
<dbReference type="GeneID" id="28836993"/>
<reference evidence="2 3" key="1">
    <citation type="submission" date="2016-03" db="EMBL/GenBank/DDBJ databases">
        <title>Comparative genomics of Pseudogymnoascus destructans, the fungus causing white-nose syndrome of bats.</title>
        <authorList>
            <person name="Palmer J.M."/>
            <person name="Drees K.P."/>
            <person name="Foster J.T."/>
            <person name="Lindner D.L."/>
        </authorList>
    </citation>
    <scope>NUCLEOTIDE SEQUENCE [LARGE SCALE GENOMIC DNA]</scope>
    <source>
        <strain evidence="2 3">UAMH 10579</strain>
    </source>
</reference>
<organism evidence="2 3">
    <name type="scientific">Pseudogymnoascus verrucosus</name>
    <dbReference type="NCBI Taxonomy" id="342668"/>
    <lineage>
        <taxon>Eukaryota</taxon>
        <taxon>Fungi</taxon>
        <taxon>Dikarya</taxon>
        <taxon>Ascomycota</taxon>
        <taxon>Pezizomycotina</taxon>
        <taxon>Leotiomycetes</taxon>
        <taxon>Thelebolales</taxon>
        <taxon>Thelebolaceae</taxon>
        <taxon>Pseudogymnoascus</taxon>
    </lineage>
</organism>
<dbReference type="EMBL" id="KV460216">
    <property type="protein sequence ID" value="OBT98621.1"/>
    <property type="molecule type" value="Genomic_DNA"/>
</dbReference>
<sequence length="108" mass="12178">MRPNVSKKPTTLPLLWIDPTRDLWTAVQGEDSVTKAAKRPTDCQTPREGRTHEHACQRHVLSDEMSNPAANDASEMMQNAMTVARNGFQWTIILQDFAAKEENPRSCV</sequence>
<dbReference type="Proteomes" id="UP000091956">
    <property type="component" value="Unassembled WGS sequence"/>
</dbReference>
<evidence type="ECO:0000313" key="2">
    <source>
        <dbReference type="EMBL" id="OBT98621.1"/>
    </source>
</evidence>